<evidence type="ECO:0000313" key="1">
    <source>
        <dbReference type="EMBL" id="GFP33084.1"/>
    </source>
</evidence>
<gene>
    <name evidence="1" type="ORF">HKBW3S42_01402</name>
</gene>
<dbReference type="AlphaFoldDB" id="A0A6V8PMU1"/>
<name>A0A6V8PMU1_9ACTN</name>
<sequence length="65" mass="7646">MEKKNCYVCRKETLSKNEIGLTKKLFDKDAKRFYCLDCLADYLEVDADLLLAKVEEFKEQGCKLF</sequence>
<reference evidence="1 2" key="1">
    <citation type="journal article" date="2020" name="Front. Microbiol.">
        <title>Single-cell genomics of novel Actinobacteria with the Wood-Ljungdahl pathway discovered in a serpentinizing system.</title>
        <authorList>
            <person name="Merino N."/>
            <person name="Kawai M."/>
            <person name="Boyd E.S."/>
            <person name="Colman D.R."/>
            <person name="McGlynn S.E."/>
            <person name="Nealson K.H."/>
            <person name="Kurokawa K."/>
            <person name="Hongoh Y."/>
        </authorList>
    </citation>
    <scope>NUCLEOTIDE SEQUENCE [LARGE SCALE GENOMIC DNA]</scope>
    <source>
        <strain evidence="1 2">S42</strain>
    </source>
</reference>
<proteinExistence type="predicted"/>
<comment type="caution">
    <text evidence="1">The sequence shown here is derived from an EMBL/GenBank/DDBJ whole genome shotgun (WGS) entry which is preliminary data.</text>
</comment>
<dbReference type="EMBL" id="BLSA01000265">
    <property type="protein sequence ID" value="GFP33084.1"/>
    <property type="molecule type" value="Genomic_DNA"/>
</dbReference>
<accession>A0A6V8PMU1</accession>
<protein>
    <submittedName>
        <fullName evidence="1">Uncharacterized protein</fullName>
    </submittedName>
</protein>
<organism evidence="1 2">
    <name type="scientific">Candidatus Hakubella thermalkaliphila</name>
    <dbReference type="NCBI Taxonomy" id="2754717"/>
    <lineage>
        <taxon>Bacteria</taxon>
        <taxon>Bacillati</taxon>
        <taxon>Actinomycetota</taxon>
        <taxon>Actinomycetota incertae sedis</taxon>
        <taxon>Candidatus Hakubellales</taxon>
        <taxon>Candidatus Hakubellaceae</taxon>
        <taxon>Candidatus Hakubella</taxon>
    </lineage>
</organism>
<dbReference type="Proteomes" id="UP000568877">
    <property type="component" value="Unassembled WGS sequence"/>
</dbReference>
<evidence type="ECO:0000313" key="2">
    <source>
        <dbReference type="Proteomes" id="UP000568877"/>
    </source>
</evidence>